<organism evidence="3 4">
    <name type="scientific">Streptomyces laurentii</name>
    <dbReference type="NCBI Taxonomy" id="39478"/>
    <lineage>
        <taxon>Bacteria</taxon>
        <taxon>Bacillati</taxon>
        <taxon>Actinomycetota</taxon>
        <taxon>Actinomycetes</taxon>
        <taxon>Kitasatosporales</taxon>
        <taxon>Streptomycetaceae</taxon>
        <taxon>Streptomyces</taxon>
    </lineage>
</organism>
<dbReference type="KEGG" id="slau:SLA_3942"/>
<feature type="chain" id="PRO_5007818376" description="FlgD/Vpr Ig-like domain-containing protein" evidence="1">
    <location>
        <begin position="33"/>
        <end position="775"/>
    </location>
</feature>
<feature type="signal peptide" evidence="1">
    <location>
        <begin position="1"/>
        <end position="32"/>
    </location>
</feature>
<dbReference type="Proteomes" id="UP000217676">
    <property type="component" value="Chromosome"/>
</dbReference>
<sequence length="775" mass="79983">MPRSTVIRHSVAAVAAATLIAGLGSFAPLAAAAEDTGVVFPAAVADQPRHVVPVAVGASGFLRYEQGLGHFWTPYSGPERPLNLGAEGPEADGTYGAGSDYIASFNPNAPGGGWVRLVNVAEDVTWTVPLPSGHRYVGTFGTTVVTTTQSDEGAPRAWHLFRSSPGSSAPVPDTVVTGWPADAEPAAKAVTGDDGGILAGYTAGDVTRPVWIDLATAKVRPVAPERTAPSAGTVHTATEVAEWTKDGVVRFYAKGSADASGPLAETASTELAHHEGDLLLGAVGERLIVARASGQGGSAPYRLVSVPRAGGEETELLAYGRESALPTSDGGLLVVGGTAADKLAVTRISATADGTALTALTDVTPLSSKPRALTFDHGRIASIDRMPDETNTVLSRAVSVSGPLAAGATRTRGDLGLALDHCTDSSPCKAPFTTGDGRMVINQPQGLDPSPAIVVEPDATEGRPISDEFTYFRVFGVSGRYAIGAGDLKSTGRTRTVTLDLDTGKQLATFATGYEREDVELYGDTVWAAGTGGTVTGYDARTGAAKRTITVASGCGTPENIRVTAHWLGWECWGSGWKAGIYDLDTNVNRSYGDAYAVLGDGYVVKAGDGDLVVTDVRGAQPVEKGTYRPNDFDFQEGAWAVDTATGRLAYESNRAGDLTVADLGVPASPLARIDADVPAAATAADGAISWKPRWWLSKPAGSWTLTLTDNATGATVRTLTGGEARGMLAAAWDGKDDAGRLAADGSYAWTLTAKAADGSGADLEQRGELRLGGV</sequence>
<dbReference type="AlphaFoldDB" id="A0A160P289"/>
<dbReference type="EMBL" id="AP017424">
    <property type="protein sequence ID" value="BAU84836.1"/>
    <property type="molecule type" value="Genomic_DNA"/>
</dbReference>
<protein>
    <recommendedName>
        <fullName evidence="2">FlgD/Vpr Ig-like domain-containing protein</fullName>
    </recommendedName>
</protein>
<gene>
    <name evidence="3" type="ORF">SLA_3942</name>
</gene>
<evidence type="ECO:0000313" key="3">
    <source>
        <dbReference type="EMBL" id="BAU84836.1"/>
    </source>
</evidence>
<keyword evidence="1" id="KW-0732">Signal</keyword>
<evidence type="ECO:0000256" key="1">
    <source>
        <dbReference type="SAM" id="SignalP"/>
    </source>
</evidence>
<evidence type="ECO:0000259" key="2">
    <source>
        <dbReference type="Pfam" id="PF13860"/>
    </source>
</evidence>
<dbReference type="InterPro" id="IPR011044">
    <property type="entry name" value="Quino_amine_DH_bsu"/>
</dbReference>
<dbReference type="Pfam" id="PF13860">
    <property type="entry name" value="FlgD_ig"/>
    <property type="match status" value="1"/>
</dbReference>
<feature type="domain" description="FlgD/Vpr Ig-like" evidence="2">
    <location>
        <begin position="695"/>
        <end position="757"/>
    </location>
</feature>
<keyword evidence="4" id="KW-1185">Reference proteome</keyword>
<dbReference type="Gene3D" id="2.60.40.4070">
    <property type="match status" value="1"/>
</dbReference>
<name>A0A160P289_STRLU</name>
<evidence type="ECO:0000313" key="4">
    <source>
        <dbReference type="Proteomes" id="UP000217676"/>
    </source>
</evidence>
<dbReference type="SUPFAM" id="SSF50969">
    <property type="entry name" value="YVTN repeat-like/Quinoprotein amine dehydrogenase"/>
    <property type="match status" value="1"/>
</dbReference>
<accession>A0A160P289</accession>
<proteinExistence type="predicted"/>
<reference evidence="3 4" key="1">
    <citation type="journal article" date="2016" name="Genome Announc.">
        <title>Complete Genome Sequence of Thiostrepton-Producing Streptomyces laurentii ATCC 31255.</title>
        <authorList>
            <person name="Doi K."/>
            <person name="Fujino Y."/>
            <person name="Nagayoshi Y."/>
            <person name="Ohshima T."/>
            <person name="Ogata S."/>
        </authorList>
    </citation>
    <scope>NUCLEOTIDE SEQUENCE [LARGE SCALE GENOMIC DNA]</scope>
    <source>
        <strain evidence="3 4">ATCC 31255</strain>
    </source>
</reference>
<dbReference type="InterPro" id="IPR025965">
    <property type="entry name" value="FlgD/Vpr_Ig-like"/>
</dbReference>